<feature type="domain" description="VWFA" evidence="1">
    <location>
        <begin position="5"/>
        <end position="177"/>
    </location>
</feature>
<dbReference type="RefSeq" id="WP_149835822.1">
    <property type="nucleotide sequence ID" value="NZ_VUOC01000001.1"/>
</dbReference>
<dbReference type="InterPro" id="IPR036465">
    <property type="entry name" value="vWFA_dom_sf"/>
</dbReference>
<dbReference type="AlphaFoldDB" id="A0A5B2W011"/>
<dbReference type="PIRSF" id="PIRSF020634">
    <property type="entry name" value="TerY_vWA"/>
    <property type="match status" value="1"/>
</dbReference>
<evidence type="ECO:0000313" key="3">
    <source>
        <dbReference type="Proteomes" id="UP000324611"/>
    </source>
</evidence>
<proteinExistence type="predicted"/>
<dbReference type="InterPro" id="IPR002035">
    <property type="entry name" value="VWF_A"/>
</dbReference>
<dbReference type="Proteomes" id="UP000324611">
    <property type="component" value="Unassembled WGS sequence"/>
</dbReference>
<sequence>MRKLPVYILLDTSGSMNGEPIEAVKNGVQVMISTLRQHPQALETAFISVITFDTSARQLLPLTDLAYFQMVDIKASGTTALGAALELVSICIDKEVAKTTTEQKGDWKPLVFILTDGVPTDNWQHGLEQFKQRKVAFTVACAVGGNADTGVLKQITDNVVSLETADGQHISKFFTWVTASVGVSSTKVEYSGKEVLGLDELPPPPAELNIVT</sequence>
<dbReference type="Pfam" id="PF00092">
    <property type="entry name" value="VWA"/>
    <property type="match status" value="1"/>
</dbReference>
<reference evidence="2 3" key="2">
    <citation type="submission" date="2019-09" db="EMBL/GenBank/DDBJ databases">
        <authorList>
            <person name="Jin C."/>
        </authorList>
    </citation>
    <scope>NUCLEOTIDE SEQUENCE [LARGE SCALE GENOMIC DNA]</scope>
    <source>
        <strain evidence="2 3">BN140078</strain>
    </source>
</reference>
<dbReference type="PROSITE" id="PS50234">
    <property type="entry name" value="VWFA"/>
    <property type="match status" value="1"/>
</dbReference>
<dbReference type="SUPFAM" id="SSF53300">
    <property type="entry name" value="vWA-like"/>
    <property type="match status" value="1"/>
</dbReference>
<dbReference type="Gene3D" id="3.40.50.410">
    <property type="entry name" value="von Willebrand factor, type A domain"/>
    <property type="match status" value="1"/>
</dbReference>
<evidence type="ECO:0000259" key="1">
    <source>
        <dbReference type="PROSITE" id="PS50234"/>
    </source>
</evidence>
<dbReference type="EMBL" id="VUOC01000001">
    <property type="protein sequence ID" value="KAA2244424.1"/>
    <property type="molecule type" value="Genomic_DNA"/>
</dbReference>
<evidence type="ECO:0000313" key="2">
    <source>
        <dbReference type="EMBL" id="KAA2244424.1"/>
    </source>
</evidence>
<accession>A0A5B2W011</accession>
<gene>
    <name evidence="2" type="ORF">F0L74_00095</name>
</gene>
<name>A0A5B2W011_9BACT</name>
<dbReference type="InterPro" id="IPR011392">
    <property type="entry name" value="Tellurite-R_TerY"/>
</dbReference>
<keyword evidence="3" id="KW-1185">Reference proteome</keyword>
<organism evidence="2 3">
    <name type="scientific">Chitinophaga agrisoli</name>
    <dbReference type="NCBI Taxonomy" id="2607653"/>
    <lineage>
        <taxon>Bacteria</taxon>
        <taxon>Pseudomonadati</taxon>
        <taxon>Bacteroidota</taxon>
        <taxon>Chitinophagia</taxon>
        <taxon>Chitinophagales</taxon>
        <taxon>Chitinophagaceae</taxon>
        <taxon>Chitinophaga</taxon>
    </lineage>
</organism>
<dbReference type="SMART" id="SM00327">
    <property type="entry name" value="VWA"/>
    <property type="match status" value="1"/>
</dbReference>
<comment type="caution">
    <text evidence="2">The sequence shown here is derived from an EMBL/GenBank/DDBJ whole genome shotgun (WGS) entry which is preliminary data.</text>
</comment>
<protein>
    <submittedName>
        <fullName evidence="2">VWA domain-containing protein</fullName>
    </submittedName>
</protein>
<reference evidence="2 3" key="1">
    <citation type="submission" date="2019-09" db="EMBL/GenBank/DDBJ databases">
        <title>Chitinophaga ginsengihumi sp. nov., isolated from soil of ginseng rhizosphere.</title>
        <authorList>
            <person name="Lee J."/>
        </authorList>
    </citation>
    <scope>NUCLEOTIDE SEQUENCE [LARGE SCALE GENOMIC DNA]</scope>
    <source>
        <strain evidence="2 3">BN140078</strain>
    </source>
</reference>